<reference evidence="1" key="1">
    <citation type="submission" date="2022-08" db="UniProtKB">
        <authorList>
            <consortium name="EnsemblMetazoa"/>
        </authorList>
    </citation>
    <scope>IDENTIFICATION</scope>
    <source>
        <strain evidence="1">EBRO</strain>
    </source>
</reference>
<dbReference type="AlphaFoldDB" id="A0A182J1E4"/>
<proteinExistence type="predicted"/>
<accession>A0A182J1E4</accession>
<dbReference type="EnsemblMetazoa" id="AATE009516-RA">
    <property type="protein sequence ID" value="AATE009516-PA.1"/>
    <property type="gene ID" value="AATE009516"/>
</dbReference>
<organism evidence="1">
    <name type="scientific">Anopheles atroparvus</name>
    <name type="common">European mosquito</name>
    <dbReference type="NCBI Taxonomy" id="41427"/>
    <lineage>
        <taxon>Eukaryota</taxon>
        <taxon>Metazoa</taxon>
        <taxon>Ecdysozoa</taxon>
        <taxon>Arthropoda</taxon>
        <taxon>Hexapoda</taxon>
        <taxon>Insecta</taxon>
        <taxon>Pterygota</taxon>
        <taxon>Neoptera</taxon>
        <taxon>Endopterygota</taxon>
        <taxon>Diptera</taxon>
        <taxon>Nematocera</taxon>
        <taxon>Culicoidea</taxon>
        <taxon>Culicidae</taxon>
        <taxon>Anophelinae</taxon>
        <taxon>Anopheles</taxon>
    </lineage>
</organism>
<name>A0A182J1E4_ANOAO</name>
<protein>
    <submittedName>
        <fullName evidence="1">Uncharacterized protein</fullName>
    </submittedName>
</protein>
<dbReference type="VEuPathDB" id="VectorBase:AATE009516"/>
<evidence type="ECO:0000313" key="1">
    <source>
        <dbReference type="EnsemblMetazoa" id="AATE009516-PA.1"/>
    </source>
</evidence>
<sequence length="288" mass="30812">LCVFVFVCCSGESERRMVCERDNGGKFSTVAGAFLAMIGTAEGLHPAAVRTLYHLNLWSLLVNALVVAVSLLTVGFVAWKHGKRRHNLLALHNLRSIVLLAALLVALGEIGHQWLAVGWLERFRTDCIGAPRPRDPEVHSAQSEAFATTSTANDADADAVAWKTATFGLGGAWLGLLAPVGLALLVRAIERRDKCGLLYIAVASEGAQSIVRWCKFKYINDVTDTAAGSTTVGSILGSPEVFLTLAGALATTTLTTVDGFTLYLEVSNGRAARFPSVCLRETVPSFPK</sequence>